<dbReference type="PROSITE" id="PS50005">
    <property type="entry name" value="TPR"/>
    <property type="match status" value="1"/>
</dbReference>
<dbReference type="SUPFAM" id="SSF48452">
    <property type="entry name" value="TPR-like"/>
    <property type="match status" value="1"/>
</dbReference>
<evidence type="ECO:0000313" key="7">
    <source>
        <dbReference type="EMBL" id="KAK3578253.1"/>
    </source>
</evidence>
<keyword evidence="3 4" id="KW-0802">TPR repeat</keyword>
<evidence type="ECO:0000256" key="2">
    <source>
        <dbReference type="ARBA" id="ARBA00022737"/>
    </source>
</evidence>
<accession>A0AAE0RRP5</accession>
<dbReference type="EMBL" id="JAEAOA010000709">
    <property type="protein sequence ID" value="KAK3578253.1"/>
    <property type="molecule type" value="Genomic_DNA"/>
</dbReference>
<keyword evidence="2" id="KW-0677">Repeat</keyword>
<dbReference type="GO" id="GO:0072546">
    <property type="term" value="C:EMC complex"/>
    <property type="evidence" value="ECO:0007669"/>
    <property type="project" value="UniProtKB-UniRule"/>
</dbReference>
<reference evidence="7" key="2">
    <citation type="journal article" date="2021" name="Genome Biol. Evol.">
        <title>Developing a high-quality reference genome for a parasitic bivalve with doubly uniparental inheritance (Bivalvia: Unionida).</title>
        <authorList>
            <person name="Smith C.H."/>
        </authorList>
    </citation>
    <scope>NUCLEOTIDE SEQUENCE</scope>
    <source>
        <strain evidence="7">CHS0354</strain>
        <tissue evidence="7">Mantle</tissue>
    </source>
</reference>
<dbReference type="AlphaFoldDB" id="A0AAE0RRP5"/>
<proteinExistence type="inferred from homology"/>
<dbReference type="InterPro" id="IPR019734">
    <property type="entry name" value="TPR_rpt"/>
</dbReference>
<keyword evidence="8" id="KW-1185">Reference proteome</keyword>
<organism evidence="7 8">
    <name type="scientific">Potamilus streckersoni</name>
    <dbReference type="NCBI Taxonomy" id="2493646"/>
    <lineage>
        <taxon>Eukaryota</taxon>
        <taxon>Metazoa</taxon>
        <taxon>Spiralia</taxon>
        <taxon>Lophotrochozoa</taxon>
        <taxon>Mollusca</taxon>
        <taxon>Bivalvia</taxon>
        <taxon>Autobranchia</taxon>
        <taxon>Heteroconchia</taxon>
        <taxon>Palaeoheterodonta</taxon>
        <taxon>Unionida</taxon>
        <taxon>Unionoidea</taxon>
        <taxon>Unionidae</taxon>
        <taxon>Ambleminae</taxon>
        <taxon>Lampsilini</taxon>
        <taxon>Potamilus</taxon>
    </lineage>
</organism>
<gene>
    <name evidence="7" type="ORF">CHS0354_011573</name>
</gene>
<reference evidence="7" key="1">
    <citation type="journal article" date="2021" name="Genome Biol. Evol.">
        <title>A High-Quality Reference Genome for a Parasitic Bivalve with Doubly Uniparental Inheritance (Bivalvia: Unionida).</title>
        <authorList>
            <person name="Smith C.H."/>
        </authorList>
    </citation>
    <scope>NUCLEOTIDE SEQUENCE</scope>
    <source>
        <strain evidence="7">CHS0354</strain>
    </source>
</reference>
<evidence type="ECO:0000256" key="5">
    <source>
        <dbReference type="RuleBase" id="RU367091"/>
    </source>
</evidence>
<sequence length="310" mass="35981">METLNYACVITIENLVHFRRELLLSTMSNTRWEDARDQLRKIREEQIRDGLLVVQLWEDTLCDHIHKLGDEMWVVQEQVAIAALDCSRLDIADECREKLNANFPHSNRVKRLEGMVHEAAGEYEEALKLYSEILKDDPTYTLARKRQIAIYKGQNNIEKAIEMLNDYLKTFMTDFDAWMELCDLYLCKQEYSKACFCMEELIMSNPQNHLFHQKYAEIKYTQGGIENMESARAYFGQAAKLNPNSMRAHLGLLLSSIALSKKDPNNSKYAAWAAQQITDKYQTQETKEQIKETKVLESIQNMLAMLTSGN</sequence>
<reference evidence="7" key="3">
    <citation type="submission" date="2023-05" db="EMBL/GenBank/DDBJ databases">
        <authorList>
            <person name="Smith C.H."/>
        </authorList>
    </citation>
    <scope>NUCLEOTIDE SEQUENCE</scope>
    <source>
        <strain evidence="7">CHS0354</strain>
        <tissue evidence="7">Mantle</tissue>
    </source>
</reference>
<evidence type="ECO:0000256" key="4">
    <source>
        <dbReference type="PROSITE-ProRule" id="PRU00339"/>
    </source>
</evidence>
<dbReference type="InterPro" id="IPR039856">
    <property type="entry name" value="EMC2-like"/>
</dbReference>
<keyword evidence="5" id="KW-0256">Endoplasmic reticulum</keyword>
<name>A0AAE0RRP5_9BIVA</name>
<protein>
    <recommendedName>
        <fullName evidence="5">ER membrane protein complex subunit 2</fullName>
    </recommendedName>
</protein>
<comment type="subcellular location">
    <subcellularLocation>
        <location evidence="5">Endoplasmic reticulum membrane</location>
        <topology evidence="5">Peripheral membrane protein</topology>
        <orientation evidence="5">Cytoplasmic side</orientation>
    </subcellularLocation>
</comment>
<evidence type="ECO:0000259" key="6">
    <source>
        <dbReference type="Pfam" id="PF22890"/>
    </source>
</evidence>
<evidence type="ECO:0000256" key="3">
    <source>
        <dbReference type="ARBA" id="ARBA00022803"/>
    </source>
</evidence>
<evidence type="ECO:0000256" key="1">
    <source>
        <dbReference type="ARBA" id="ARBA00010361"/>
    </source>
</evidence>
<comment type="similarity">
    <text evidence="1 5">Belongs to the EMC2 family.</text>
</comment>
<feature type="domain" description="EMC2 TPR-like" evidence="6">
    <location>
        <begin position="109"/>
        <end position="219"/>
    </location>
</feature>
<keyword evidence="5" id="KW-0472">Membrane</keyword>
<evidence type="ECO:0000313" key="8">
    <source>
        <dbReference type="Proteomes" id="UP001195483"/>
    </source>
</evidence>
<comment type="function">
    <text evidence="5">Part of the endoplasmic reticulum membrane protein complex (EMC) that enables the energy-independent insertion into endoplasmic reticulum membranes of newly synthesized membrane proteins.</text>
</comment>
<feature type="repeat" description="TPR" evidence="4">
    <location>
        <begin position="107"/>
        <end position="140"/>
    </location>
</feature>
<comment type="subunit">
    <text evidence="5">Component of the ER membrane protein complex (EMC).</text>
</comment>
<dbReference type="Proteomes" id="UP001195483">
    <property type="component" value="Unassembled WGS sequence"/>
</dbReference>
<comment type="caution">
    <text evidence="7">The sequence shown here is derived from an EMBL/GenBank/DDBJ whole genome shotgun (WGS) entry which is preliminary data.</text>
</comment>
<dbReference type="PANTHER" id="PTHR12760">
    <property type="entry name" value="TETRATRICOPEPTIDE REPEAT PROTEIN"/>
    <property type="match status" value="1"/>
</dbReference>
<dbReference type="Pfam" id="PF22890">
    <property type="entry name" value="TPR_EMC2"/>
    <property type="match status" value="1"/>
</dbReference>
<dbReference type="Gene3D" id="1.25.40.10">
    <property type="entry name" value="Tetratricopeptide repeat domain"/>
    <property type="match status" value="1"/>
</dbReference>
<dbReference type="InterPro" id="IPR055217">
    <property type="entry name" value="TPR_EMC2"/>
</dbReference>
<dbReference type="InterPro" id="IPR011990">
    <property type="entry name" value="TPR-like_helical_dom_sf"/>
</dbReference>